<dbReference type="Pfam" id="PF00440">
    <property type="entry name" value="TetR_N"/>
    <property type="match status" value="1"/>
</dbReference>
<evidence type="ECO:0000313" key="4">
    <source>
        <dbReference type="EMBL" id="CAB5040024.1"/>
    </source>
</evidence>
<dbReference type="SUPFAM" id="SSF46689">
    <property type="entry name" value="Homeodomain-like"/>
    <property type="match status" value="1"/>
</dbReference>
<feature type="domain" description="HTH tetR-type" evidence="2">
    <location>
        <begin position="38"/>
        <end position="64"/>
    </location>
</feature>
<name>A0A6J7SF86_9ZZZZ</name>
<dbReference type="Gene3D" id="1.10.357.10">
    <property type="entry name" value="Tetracycline Repressor, domain 2"/>
    <property type="match status" value="1"/>
</dbReference>
<organism evidence="4">
    <name type="scientific">freshwater metagenome</name>
    <dbReference type="NCBI Taxonomy" id="449393"/>
    <lineage>
        <taxon>unclassified sequences</taxon>
        <taxon>metagenomes</taxon>
        <taxon>ecological metagenomes</taxon>
    </lineage>
</organism>
<dbReference type="EMBL" id="CAFAAQ010000301">
    <property type="protein sequence ID" value="CAB4827438.1"/>
    <property type="molecule type" value="Genomic_DNA"/>
</dbReference>
<evidence type="ECO:0000313" key="3">
    <source>
        <dbReference type="EMBL" id="CAB4827438.1"/>
    </source>
</evidence>
<dbReference type="EMBL" id="CAFBPW010000269">
    <property type="protein sequence ID" value="CAB5040024.1"/>
    <property type="molecule type" value="Genomic_DNA"/>
</dbReference>
<gene>
    <name evidence="3" type="ORF">UFOPK3046_02119</name>
    <name evidence="4" type="ORF">UFOPK4173_01763</name>
</gene>
<evidence type="ECO:0000256" key="1">
    <source>
        <dbReference type="ARBA" id="ARBA00023125"/>
    </source>
</evidence>
<protein>
    <submittedName>
        <fullName evidence="4">Unannotated protein</fullName>
    </submittedName>
</protein>
<dbReference type="InterPro" id="IPR009057">
    <property type="entry name" value="Homeodomain-like_sf"/>
</dbReference>
<evidence type="ECO:0000259" key="2">
    <source>
        <dbReference type="Pfam" id="PF00440"/>
    </source>
</evidence>
<dbReference type="InterPro" id="IPR001647">
    <property type="entry name" value="HTH_TetR"/>
</dbReference>
<proteinExistence type="predicted"/>
<reference evidence="4" key="1">
    <citation type="submission" date="2020-05" db="EMBL/GenBank/DDBJ databases">
        <authorList>
            <person name="Chiriac C."/>
            <person name="Salcher M."/>
            <person name="Ghai R."/>
            <person name="Kavagutti S V."/>
        </authorList>
    </citation>
    <scope>NUCLEOTIDE SEQUENCE</scope>
</reference>
<sequence length="253" mass="27783">MSRISLEQRRESYLDIGCTLLEESYHSAVPNAGLALSQVKLADVADRCGVTKGALYHLWGSQEQYWDDLLSYLVRTNTLFGATELRAAFTEMYQENGPPPTVRKFANAIFDSLSTSQAFVHNVSLFSYLADQEVHDSFVAEFEGSIALETPILEAVISETNRKLVEPHTLVELIVAMSALLQGLCLQRRLGEERTTDLVTQGEGRLTLFAAGVEALILSYTEPQDPTANQTVHPTDTPGVLEVALDFGSGEPS</sequence>
<keyword evidence="1" id="KW-0238">DNA-binding</keyword>
<dbReference type="AlphaFoldDB" id="A0A6J7SF86"/>
<dbReference type="GO" id="GO:0003677">
    <property type="term" value="F:DNA binding"/>
    <property type="evidence" value="ECO:0007669"/>
    <property type="project" value="UniProtKB-KW"/>
</dbReference>
<accession>A0A6J7SF86</accession>